<feature type="compositionally biased region" description="Basic and acidic residues" evidence="5">
    <location>
        <begin position="13"/>
        <end position="27"/>
    </location>
</feature>
<keyword evidence="2" id="KW-0479">Metal-binding</keyword>
<sequence>MTTTLGTASAAPGERDTGRLEVGETRDGSSFGLPVAVINGERSGRTLYVQAASDGDELNGVGVIQRVVPRLDPADIAGTILIVGIVNYHAFQVAEHRNPIDDTKMNRAYPGNETGTSSERIAAATFDVATRADMILDLHQGSTSRMIDEVRVRCGKRHRLHDDCLELAKVFGCGYILDQKGPDGQLARAAPDEGVPTVDPELGGAVGWDEESIRKGVEGVFNVLTYYDFLEGDATFESQTRARGFEQYGAPNGGLVRFQSDLGTRVDAGDTLFEVTTPFGERKAEVTADSAGILWRTRRLPQVATGEYVCSVATDIDSY</sequence>
<organism evidence="7 8">
    <name type="scientific">Haloterrigena alkaliphila</name>
    <dbReference type="NCBI Taxonomy" id="2816475"/>
    <lineage>
        <taxon>Archaea</taxon>
        <taxon>Methanobacteriati</taxon>
        <taxon>Methanobacteriota</taxon>
        <taxon>Stenosarchaea group</taxon>
        <taxon>Halobacteria</taxon>
        <taxon>Halobacteriales</taxon>
        <taxon>Natrialbaceae</taxon>
        <taxon>Haloterrigena</taxon>
    </lineage>
</organism>
<evidence type="ECO:0000259" key="6">
    <source>
        <dbReference type="Pfam" id="PF24827"/>
    </source>
</evidence>
<keyword evidence="3" id="KW-0378">Hydrolase</keyword>
<feature type="domain" description="Succinylglutamate desuccinylase/Aspartoacylase catalytic" evidence="6">
    <location>
        <begin position="44"/>
        <end position="226"/>
    </location>
</feature>
<dbReference type="PIRSF" id="PIRSF039012">
    <property type="entry name" value="ASP"/>
    <property type="match status" value="1"/>
</dbReference>
<dbReference type="KEGG" id="hakz:J0X25_03610"/>
<dbReference type="GO" id="GO:0016788">
    <property type="term" value="F:hydrolase activity, acting on ester bonds"/>
    <property type="evidence" value="ECO:0007669"/>
    <property type="project" value="InterPro"/>
</dbReference>
<dbReference type="RefSeq" id="WP_207289757.1">
    <property type="nucleotide sequence ID" value="NZ_CP071462.1"/>
</dbReference>
<gene>
    <name evidence="7" type="ORF">J0X25_03610</name>
</gene>
<evidence type="ECO:0000256" key="5">
    <source>
        <dbReference type="SAM" id="MobiDB-lite"/>
    </source>
</evidence>
<dbReference type="PANTHER" id="PTHR37326">
    <property type="entry name" value="BLL3975 PROTEIN"/>
    <property type="match status" value="1"/>
</dbReference>
<reference evidence="7 8" key="1">
    <citation type="submission" date="2021-03" db="EMBL/GenBank/DDBJ databases">
        <title>Haloterrigena longa sp. nov. and Haloterrigena limicola sp. nov., extremely halophilic archaea isolated from a salt lake.</title>
        <authorList>
            <person name="Henglin C."/>
        </authorList>
    </citation>
    <scope>NUCLEOTIDE SEQUENCE [LARGE SCALE GENOMIC DNA]</scope>
    <source>
        <strain evidence="7 8">KZCA68</strain>
    </source>
</reference>
<keyword evidence="4" id="KW-0862">Zinc</keyword>
<dbReference type="SUPFAM" id="SSF53187">
    <property type="entry name" value="Zn-dependent exopeptidases"/>
    <property type="match status" value="1"/>
</dbReference>
<evidence type="ECO:0000313" key="7">
    <source>
        <dbReference type="EMBL" id="QSX00066.1"/>
    </source>
</evidence>
<dbReference type="GO" id="GO:0046872">
    <property type="term" value="F:metal ion binding"/>
    <property type="evidence" value="ECO:0007669"/>
    <property type="project" value="UniProtKB-KW"/>
</dbReference>
<evidence type="ECO:0000256" key="2">
    <source>
        <dbReference type="ARBA" id="ARBA00022723"/>
    </source>
</evidence>
<keyword evidence="8" id="KW-1185">Reference proteome</keyword>
<dbReference type="Proteomes" id="UP000663203">
    <property type="component" value="Chromosome"/>
</dbReference>
<dbReference type="GeneID" id="63186361"/>
<dbReference type="InterPro" id="IPR053138">
    <property type="entry name" value="N-alpha-Ac-DABA_deacetylase"/>
</dbReference>
<comment type="cofactor">
    <cofactor evidence="1">
        <name>Zn(2+)</name>
        <dbReference type="ChEBI" id="CHEBI:29105"/>
    </cofactor>
</comment>
<protein>
    <submittedName>
        <fullName evidence="7">Succinylglutamate desuccinylase/aspartoacylase family protein</fullName>
    </submittedName>
</protein>
<evidence type="ECO:0000256" key="1">
    <source>
        <dbReference type="ARBA" id="ARBA00001947"/>
    </source>
</evidence>
<accession>A0A8A2VI01</accession>
<evidence type="ECO:0000256" key="4">
    <source>
        <dbReference type="ARBA" id="ARBA00022833"/>
    </source>
</evidence>
<dbReference type="Pfam" id="PF24827">
    <property type="entry name" value="AstE_AspA_cat"/>
    <property type="match status" value="1"/>
</dbReference>
<feature type="region of interest" description="Disordered" evidence="5">
    <location>
        <begin position="1"/>
        <end position="27"/>
    </location>
</feature>
<proteinExistence type="predicted"/>
<evidence type="ECO:0000256" key="3">
    <source>
        <dbReference type="ARBA" id="ARBA00022801"/>
    </source>
</evidence>
<name>A0A8A2VI01_9EURY</name>
<dbReference type="AlphaFoldDB" id="A0A8A2VI01"/>
<evidence type="ECO:0000313" key="8">
    <source>
        <dbReference type="Proteomes" id="UP000663203"/>
    </source>
</evidence>
<dbReference type="InterPro" id="IPR043795">
    <property type="entry name" value="N-alpha-Ac-DABA-like"/>
</dbReference>
<dbReference type="InterPro" id="IPR055438">
    <property type="entry name" value="AstE_AspA_cat"/>
</dbReference>
<dbReference type="PANTHER" id="PTHR37326:SF1">
    <property type="entry name" value="BLL3975 PROTEIN"/>
    <property type="match status" value="1"/>
</dbReference>
<dbReference type="EMBL" id="CP071462">
    <property type="protein sequence ID" value="QSX00066.1"/>
    <property type="molecule type" value="Genomic_DNA"/>
</dbReference>
<dbReference type="Gene3D" id="3.40.630.10">
    <property type="entry name" value="Zn peptidases"/>
    <property type="match status" value="1"/>
</dbReference>
<dbReference type="GO" id="GO:0016811">
    <property type="term" value="F:hydrolase activity, acting on carbon-nitrogen (but not peptide) bonds, in linear amides"/>
    <property type="evidence" value="ECO:0007669"/>
    <property type="project" value="InterPro"/>
</dbReference>